<evidence type="ECO:0000256" key="1">
    <source>
        <dbReference type="SAM" id="MobiDB-lite"/>
    </source>
</evidence>
<gene>
    <name evidence="2" type="ORF">NLJ89_g5782</name>
</gene>
<dbReference type="AlphaFoldDB" id="A0A9W8JXV3"/>
<feature type="compositionally biased region" description="Basic and acidic residues" evidence="1">
    <location>
        <begin position="281"/>
        <end position="305"/>
    </location>
</feature>
<reference evidence="2" key="1">
    <citation type="submission" date="2022-07" db="EMBL/GenBank/DDBJ databases">
        <title>Genome Sequence of Agrocybe chaxingu.</title>
        <authorList>
            <person name="Buettner E."/>
        </authorList>
    </citation>
    <scope>NUCLEOTIDE SEQUENCE</scope>
    <source>
        <strain evidence="2">MP-N11</strain>
    </source>
</reference>
<sequence length="305" mass="33203">MGYYPILMYVAGYYRCLVDRTGSSIGKVFGEVNEMEAGGVRDAGSEDMLCMGIRLPPRIVGSLFGSDGGNGQRRRVARAEGAAVWIVFVGRLRDVTQEALGGQNLVDVIRPSRKIPLIVQETKRRKEAKQDANVEEGNARGPVKENENARPRYEPDSAQGEESEEAAAGLAQTEKQKNGDDLEASESKTGPPVGNNEKEKKEMGSPRAYKMPAGQPESPVGPVKGKADRRDKGTGKEVRADNWAPENKGKRNEAPEAGNKGKEGPSEAERKTTERGSWPKVGKEKDEVPQGAEKEEQKQLEAGRN</sequence>
<evidence type="ECO:0000313" key="2">
    <source>
        <dbReference type="EMBL" id="KAJ3508393.1"/>
    </source>
</evidence>
<feature type="compositionally biased region" description="Basic and acidic residues" evidence="1">
    <location>
        <begin position="247"/>
        <end position="274"/>
    </location>
</feature>
<proteinExistence type="predicted"/>
<keyword evidence="3" id="KW-1185">Reference proteome</keyword>
<feature type="compositionally biased region" description="Basic and acidic residues" evidence="1">
    <location>
        <begin position="121"/>
        <end position="132"/>
    </location>
</feature>
<feature type="compositionally biased region" description="Basic and acidic residues" evidence="1">
    <location>
        <begin position="225"/>
        <end position="240"/>
    </location>
</feature>
<accession>A0A9W8JXV3</accession>
<feature type="compositionally biased region" description="Basic and acidic residues" evidence="1">
    <location>
        <begin position="142"/>
        <end position="155"/>
    </location>
</feature>
<organism evidence="2 3">
    <name type="scientific">Agrocybe chaxingu</name>
    <dbReference type="NCBI Taxonomy" id="84603"/>
    <lineage>
        <taxon>Eukaryota</taxon>
        <taxon>Fungi</taxon>
        <taxon>Dikarya</taxon>
        <taxon>Basidiomycota</taxon>
        <taxon>Agaricomycotina</taxon>
        <taxon>Agaricomycetes</taxon>
        <taxon>Agaricomycetidae</taxon>
        <taxon>Agaricales</taxon>
        <taxon>Agaricineae</taxon>
        <taxon>Strophariaceae</taxon>
        <taxon>Agrocybe</taxon>
    </lineage>
</organism>
<evidence type="ECO:0000313" key="3">
    <source>
        <dbReference type="Proteomes" id="UP001148786"/>
    </source>
</evidence>
<dbReference type="EMBL" id="JANKHO010000566">
    <property type="protein sequence ID" value="KAJ3508393.1"/>
    <property type="molecule type" value="Genomic_DNA"/>
</dbReference>
<comment type="caution">
    <text evidence="2">The sequence shown here is derived from an EMBL/GenBank/DDBJ whole genome shotgun (WGS) entry which is preliminary data.</text>
</comment>
<dbReference type="Proteomes" id="UP001148786">
    <property type="component" value="Unassembled WGS sequence"/>
</dbReference>
<name>A0A9W8JXV3_9AGAR</name>
<protein>
    <submittedName>
        <fullName evidence="2">Uncharacterized protein</fullName>
    </submittedName>
</protein>
<feature type="region of interest" description="Disordered" evidence="1">
    <location>
        <begin position="120"/>
        <end position="305"/>
    </location>
</feature>